<evidence type="ECO:0000313" key="12">
    <source>
        <dbReference type="EMBL" id="APU45696.1"/>
    </source>
</evidence>
<evidence type="ECO:0000256" key="6">
    <source>
        <dbReference type="ARBA" id="ARBA00022989"/>
    </source>
</evidence>
<evidence type="ECO:0000313" key="13">
    <source>
        <dbReference type="Proteomes" id="UP000185427"/>
    </source>
</evidence>
<dbReference type="EMBL" id="CP019030">
    <property type="protein sequence ID" value="APU45696.1"/>
    <property type="molecule type" value="Genomic_DNA"/>
</dbReference>
<accession>A0A0F4HF97</accession>
<dbReference type="OrthoDB" id="9793589at2"/>
<evidence type="ECO:0000256" key="3">
    <source>
        <dbReference type="ARBA" id="ARBA00022448"/>
    </source>
</evidence>
<keyword evidence="9" id="KW-0472">Membrane</keyword>
<dbReference type="Pfam" id="PF00999">
    <property type="entry name" value="Na_H_Exchanger"/>
    <property type="match status" value="1"/>
</dbReference>
<dbReference type="PANTHER" id="PTHR43562:SF3">
    <property type="entry name" value="SODIUM ION_PROTON EXCHANGER (EUROFUNG)"/>
    <property type="match status" value="1"/>
</dbReference>
<organism evidence="12 13">
    <name type="scientific">Limosilactobacillus fermentum</name>
    <name type="common">Lactobacillus fermentum</name>
    <dbReference type="NCBI Taxonomy" id="1613"/>
    <lineage>
        <taxon>Bacteria</taxon>
        <taxon>Bacillati</taxon>
        <taxon>Bacillota</taxon>
        <taxon>Bacilli</taxon>
        <taxon>Lactobacillales</taxon>
        <taxon>Lactobacillaceae</taxon>
        <taxon>Limosilactobacillus</taxon>
    </lineage>
</organism>
<gene>
    <name evidence="12" type="ORF">BUW47_04250</name>
</gene>
<feature type="domain" description="Cation/H+ exchanger transmembrane" evidence="11">
    <location>
        <begin position="11"/>
        <end position="379"/>
    </location>
</feature>
<dbReference type="GO" id="GO:1902600">
    <property type="term" value="P:proton transmembrane transport"/>
    <property type="evidence" value="ECO:0007669"/>
    <property type="project" value="InterPro"/>
</dbReference>
<comment type="subcellular location">
    <subcellularLocation>
        <location evidence="1">Membrane</location>
        <topology evidence="1">Multi-pass membrane protein</topology>
    </subcellularLocation>
</comment>
<keyword evidence="8" id="KW-0406">Ion transport</keyword>
<dbReference type="InterPro" id="IPR004771">
    <property type="entry name" value="K/H_exchanger"/>
</dbReference>
<dbReference type="RefSeq" id="WP_015638547.1">
    <property type="nucleotide sequence ID" value="NZ_AP024320.1"/>
</dbReference>
<keyword evidence="10" id="KW-0739">Sodium transport</keyword>
<sequence>MSFIITLTGILFVTQLVSHFFNRWGIPDVIGQILVGIVAGPAVLGWIHQTAMIEEFQEIGVIVLMFIAGLESDLSLLKKYLKPAMAVAVGGMALPIVVMGLASQLFGLQWFESLFIGVIFSATSVSISVAVLREFNQIDSKEGATVLGAAVADDIGGVLILSVLISLMNGKGGESSTSLPLIIMMQAIFFGGTYLLVRWLAPYLMHLSKRLLTTAAPAVMAMILCLGMASLADLVHLSGAVGAFFAGIAVANTKARHDIAEAFEPLGYAVFIPVFFVNVGLVMRLNHFLDSLVFIVVMTILACLTKLIGSGGGAMLMGFDRQSGYVIGSGMIARGEMALITAQIGYEAHLLSSKYYSDVITVVVLATVLAPFILKHALKRLHHPVTY</sequence>
<evidence type="ECO:0000256" key="8">
    <source>
        <dbReference type="ARBA" id="ARBA00023065"/>
    </source>
</evidence>
<keyword evidence="7" id="KW-0915">Sodium</keyword>
<dbReference type="InterPro" id="IPR006153">
    <property type="entry name" value="Cation/H_exchanger_TM"/>
</dbReference>
<dbReference type="GO" id="GO:0006814">
    <property type="term" value="P:sodium ion transport"/>
    <property type="evidence" value="ECO:0007669"/>
    <property type="project" value="UniProtKB-KW"/>
</dbReference>
<evidence type="ECO:0000256" key="10">
    <source>
        <dbReference type="ARBA" id="ARBA00023201"/>
    </source>
</evidence>
<dbReference type="InterPro" id="IPR038770">
    <property type="entry name" value="Na+/solute_symporter_sf"/>
</dbReference>
<dbReference type="NCBIfam" id="TIGR00932">
    <property type="entry name" value="2a37"/>
    <property type="match status" value="1"/>
</dbReference>
<dbReference type="PATRIC" id="fig|1613.32.peg.1626"/>
<evidence type="ECO:0000256" key="9">
    <source>
        <dbReference type="ARBA" id="ARBA00023136"/>
    </source>
</evidence>
<dbReference type="GO" id="GO:0016020">
    <property type="term" value="C:membrane"/>
    <property type="evidence" value="ECO:0007669"/>
    <property type="project" value="UniProtKB-SubCell"/>
</dbReference>
<dbReference type="GO" id="GO:0015297">
    <property type="term" value="F:antiporter activity"/>
    <property type="evidence" value="ECO:0007669"/>
    <property type="project" value="UniProtKB-KW"/>
</dbReference>
<evidence type="ECO:0000256" key="7">
    <source>
        <dbReference type="ARBA" id="ARBA00023053"/>
    </source>
</evidence>
<keyword evidence="5" id="KW-0812">Transmembrane</keyword>
<comment type="similarity">
    <text evidence="2">Belongs to the monovalent cation:proton antiporter 2 (CPA2) transporter (TC 2.A.37) family.</text>
</comment>
<dbReference type="GO" id="GO:0008324">
    <property type="term" value="F:monoatomic cation transmembrane transporter activity"/>
    <property type="evidence" value="ECO:0007669"/>
    <property type="project" value="InterPro"/>
</dbReference>
<evidence type="ECO:0000259" key="11">
    <source>
        <dbReference type="Pfam" id="PF00999"/>
    </source>
</evidence>
<dbReference type="PANTHER" id="PTHR43562">
    <property type="entry name" value="NAPA-TYPE SODIUM/HYDROGEN ANTIPORTER"/>
    <property type="match status" value="1"/>
</dbReference>
<dbReference type="GeneID" id="83715511"/>
<proteinExistence type="inferred from homology"/>
<name>A0A0F4HF97_LIMFE</name>
<protein>
    <submittedName>
        <fullName evidence="12">Sodium:proton antiporter</fullName>
    </submittedName>
</protein>
<dbReference type="Gene3D" id="1.20.1530.20">
    <property type="match status" value="1"/>
</dbReference>
<keyword evidence="3" id="KW-0813">Transport</keyword>
<evidence type="ECO:0000256" key="4">
    <source>
        <dbReference type="ARBA" id="ARBA00022449"/>
    </source>
</evidence>
<evidence type="ECO:0000256" key="5">
    <source>
        <dbReference type="ARBA" id="ARBA00022692"/>
    </source>
</evidence>
<evidence type="ECO:0000256" key="1">
    <source>
        <dbReference type="ARBA" id="ARBA00004141"/>
    </source>
</evidence>
<keyword evidence="6" id="KW-1133">Transmembrane helix</keyword>
<keyword evidence="4" id="KW-0050">Antiport</keyword>
<dbReference type="AlphaFoldDB" id="A0A0F4HF97"/>
<evidence type="ECO:0000256" key="2">
    <source>
        <dbReference type="ARBA" id="ARBA00005551"/>
    </source>
</evidence>
<dbReference type="Proteomes" id="UP000185427">
    <property type="component" value="Chromosome"/>
</dbReference>
<reference evidence="12 13" key="1">
    <citation type="submission" date="2016-12" db="EMBL/GenBank/DDBJ databases">
        <title>Complete Genome Sequence of Lactobacillus fermentum Strain SNUV175, a Probiotic for Treatment of Bacterial Vaginosis.</title>
        <authorList>
            <person name="Lee S."/>
            <person name="You H.J."/>
            <person name="Kwon B."/>
            <person name="Ko G."/>
        </authorList>
    </citation>
    <scope>NUCLEOTIDE SEQUENCE [LARGE SCALE GENOMIC DNA]</scope>
    <source>
        <strain evidence="12 13">SNUV175</strain>
    </source>
</reference>